<evidence type="ECO:0000313" key="2">
    <source>
        <dbReference type="EMBL" id="ADI02003.1"/>
    </source>
</evidence>
<keyword evidence="1" id="KW-0472">Membrane</keyword>
<reference evidence="2 3" key="2">
    <citation type="journal article" date="2010" name="Stand. Genomic Sci.">
        <title>Complete genome sequence of Syntrophothermus lipocalidus type strain (TGB-C1).</title>
        <authorList>
            <person name="Djao O.D."/>
            <person name="Zhang X."/>
            <person name="Lucas S."/>
            <person name="Lapidus A."/>
            <person name="Del Rio T.G."/>
            <person name="Nolan M."/>
            <person name="Tice H."/>
            <person name="Cheng J.F."/>
            <person name="Han C."/>
            <person name="Tapia R."/>
            <person name="Goodwin L."/>
            <person name="Pitluck S."/>
            <person name="Liolios K."/>
            <person name="Ivanova N."/>
            <person name="Mavromatis K."/>
            <person name="Mikhailova N."/>
            <person name="Ovchinnikova G."/>
            <person name="Pati A."/>
            <person name="Brambilla E."/>
            <person name="Chen A."/>
            <person name="Palaniappan K."/>
            <person name="Land M."/>
            <person name="Hauser L."/>
            <person name="Chang Y.J."/>
            <person name="Jeffries C.D."/>
            <person name="Rohde M."/>
            <person name="Sikorski J."/>
            <person name="Spring S."/>
            <person name="Goker M."/>
            <person name="Detter J.C."/>
            <person name="Woyke T."/>
            <person name="Bristow J."/>
            <person name="Eisen J.A."/>
            <person name="Markowitz V."/>
            <person name="Hugenholtz P."/>
            <person name="Kyrpides N.C."/>
            <person name="Klenk H.P."/>
        </authorList>
    </citation>
    <scope>NUCLEOTIDE SEQUENCE [LARGE SCALE GENOMIC DNA]</scope>
    <source>
        <strain evidence="3">DSM 12680 / TGB-C1</strain>
    </source>
</reference>
<dbReference type="AlphaFoldDB" id="D7CMR8"/>
<protein>
    <recommendedName>
        <fullName evidence="4">YvrJ family protein</fullName>
    </recommendedName>
</protein>
<reference evidence="3" key="1">
    <citation type="journal article" date="2010" name="Stand. Genomic Sci.">
        <title>Complete genome sequence of Syntrophothermus lipocalidus type strain (TGB-C1T).</title>
        <authorList>
            <consortium name="US DOE Joint Genome Institute (JGI-PGF)"/>
            <person name="Djao O."/>
            <person name="Zhang X."/>
            <person name="Lucas S."/>
            <person name="Lapidus A."/>
            <person name="Glavina Del Rio T."/>
            <person name="Nolan M."/>
            <person name="Tice H."/>
            <person name="Cheng J."/>
            <person name="Han C."/>
            <person name="Tapia R."/>
            <person name="Goodwin L."/>
            <person name="Pitluck S."/>
            <person name="Liolios K."/>
            <person name="Ivanova N."/>
            <person name="Mavromatis K."/>
            <person name="Mikhailova N."/>
            <person name="Ovchinnikova G."/>
            <person name="Pati A."/>
            <person name="Brambilla E."/>
            <person name="Chen A."/>
            <person name="Palaniappan K."/>
            <person name="Land M."/>
            <person name="Hauser L."/>
            <person name="Chang Y."/>
            <person name="Jeffries C."/>
            <person name="Rohde M."/>
            <person name="Sikorski J."/>
            <person name="Spring S."/>
            <person name="Goker M."/>
            <person name="Detter J."/>
            <person name="Woyke T."/>
            <person name="Bristow J."/>
            <person name="Eisen J."/>
            <person name="Markowitz V."/>
            <person name="Hugenholtz P."/>
            <person name="Kyrpides N."/>
            <person name="Klenk H."/>
        </authorList>
    </citation>
    <scope>NUCLEOTIDE SEQUENCE [LARGE SCALE GENOMIC DNA]</scope>
    <source>
        <strain evidence="3">DSM 12680 / TGB-C1</strain>
    </source>
</reference>
<dbReference type="KEGG" id="slp:Slip_1230"/>
<evidence type="ECO:0008006" key="4">
    <source>
        <dbReference type="Google" id="ProtNLM"/>
    </source>
</evidence>
<dbReference type="InterPro" id="IPR024419">
    <property type="entry name" value="YvrJ"/>
</dbReference>
<keyword evidence="3" id="KW-1185">Reference proteome</keyword>
<evidence type="ECO:0000313" key="3">
    <source>
        <dbReference type="Proteomes" id="UP000000378"/>
    </source>
</evidence>
<keyword evidence="1" id="KW-1133">Transmembrane helix</keyword>
<dbReference type="Pfam" id="PF12841">
    <property type="entry name" value="YvrJ"/>
    <property type="match status" value="1"/>
</dbReference>
<dbReference type="RefSeq" id="WP_013175405.1">
    <property type="nucleotide sequence ID" value="NC_014220.1"/>
</dbReference>
<accession>D7CMR8</accession>
<feature type="transmembrane region" description="Helical" evidence="1">
    <location>
        <begin position="6"/>
        <end position="23"/>
    </location>
</feature>
<name>D7CMR8_SYNLT</name>
<proteinExistence type="predicted"/>
<organism evidence="2 3">
    <name type="scientific">Syntrophothermus lipocalidus (strain DSM 12680 / TGB-C1)</name>
    <dbReference type="NCBI Taxonomy" id="643648"/>
    <lineage>
        <taxon>Bacteria</taxon>
        <taxon>Bacillati</taxon>
        <taxon>Bacillota</taxon>
        <taxon>Clostridia</taxon>
        <taxon>Eubacteriales</taxon>
        <taxon>Syntrophomonadaceae</taxon>
        <taxon>Syntrophothermus</taxon>
    </lineage>
</organism>
<sequence length="51" mass="5646">MSDLLVQIGNYGFPAVVCIYLLVRIDKKLEDLTGAIVQLREALIEVRAGEV</sequence>
<dbReference type="EMBL" id="CP002048">
    <property type="protein sequence ID" value="ADI02003.1"/>
    <property type="molecule type" value="Genomic_DNA"/>
</dbReference>
<dbReference type="OrthoDB" id="2662123at2"/>
<gene>
    <name evidence="2" type="ordered locus">Slip_1230</name>
</gene>
<evidence type="ECO:0000256" key="1">
    <source>
        <dbReference type="SAM" id="Phobius"/>
    </source>
</evidence>
<dbReference type="HOGENOM" id="CLU_198854_4_1_9"/>
<keyword evidence="1" id="KW-0812">Transmembrane</keyword>
<dbReference type="Proteomes" id="UP000000378">
    <property type="component" value="Chromosome"/>
</dbReference>